<accession>A5E328</accession>
<comment type="subcellular location">
    <subcellularLocation>
        <location evidence="1">Nucleus</location>
    </subcellularLocation>
</comment>
<feature type="region of interest" description="Disordered" evidence="7">
    <location>
        <begin position="169"/>
        <end position="195"/>
    </location>
</feature>
<evidence type="ECO:0000256" key="1">
    <source>
        <dbReference type="ARBA" id="ARBA00004123"/>
    </source>
</evidence>
<dbReference type="OrthoDB" id="1746530at2759"/>
<dbReference type="InterPro" id="IPR010997">
    <property type="entry name" value="HRDC-like_sf"/>
</dbReference>
<dbReference type="GeneID" id="5232108"/>
<feature type="compositionally biased region" description="Polar residues" evidence="7">
    <location>
        <begin position="41"/>
        <end position="61"/>
    </location>
</feature>
<proteinExistence type="inferred from homology"/>
<dbReference type="GO" id="GO:0006384">
    <property type="term" value="P:transcription initiation at RNA polymerase III promoter"/>
    <property type="evidence" value="ECO:0007669"/>
    <property type="project" value="InterPro"/>
</dbReference>
<keyword evidence="6" id="KW-0539">Nucleus</keyword>
<dbReference type="eggNOG" id="KOG4168">
    <property type="taxonomic scope" value="Eukaryota"/>
</dbReference>
<evidence type="ECO:0000256" key="4">
    <source>
        <dbReference type="ARBA" id="ARBA00022478"/>
    </source>
</evidence>
<evidence type="ECO:0000256" key="7">
    <source>
        <dbReference type="SAM" id="MobiDB-lite"/>
    </source>
</evidence>
<name>A5E328_LODEL</name>
<reference evidence="8 9" key="1">
    <citation type="journal article" date="2009" name="Nature">
        <title>Evolution of pathogenicity and sexual reproduction in eight Candida genomes.</title>
        <authorList>
            <person name="Butler G."/>
            <person name="Rasmussen M.D."/>
            <person name="Lin M.F."/>
            <person name="Santos M.A."/>
            <person name="Sakthikumar S."/>
            <person name="Munro C.A."/>
            <person name="Rheinbay E."/>
            <person name="Grabherr M."/>
            <person name="Forche A."/>
            <person name="Reedy J.L."/>
            <person name="Agrafioti I."/>
            <person name="Arnaud M.B."/>
            <person name="Bates S."/>
            <person name="Brown A.J."/>
            <person name="Brunke S."/>
            <person name="Costanzo M.C."/>
            <person name="Fitzpatrick D.A."/>
            <person name="de Groot P.W."/>
            <person name="Harris D."/>
            <person name="Hoyer L.L."/>
            <person name="Hube B."/>
            <person name="Klis F.M."/>
            <person name="Kodira C."/>
            <person name="Lennard N."/>
            <person name="Logue M.E."/>
            <person name="Martin R."/>
            <person name="Neiman A.M."/>
            <person name="Nikolaou E."/>
            <person name="Quail M.A."/>
            <person name="Quinn J."/>
            <person name="Santos M.C."/>
            <person name="Schmitzberger F.F."/>
            <person name="Sherlock G."/>
            <person name="Shah P."/>
            <person name="Silverstein K.A."/>
            <person name="Skrzypek M.S."/>
            <person name="Soll D."/>
            <person name="Staggs R."/>
            <person name="Stansfield I."/>
            <person name="Stumpf M.P."/>
            <person name="Sudbery P.E."/>
            <person name="Srikantha T."/>
            <person name="Zeng Q."/>
            <person name="Berman J."/>
            <person name="Berriman M."/>
            <person name="Heitman J."/>
            <person name="Gow N.A."/>
            <person name="Lorenz M.C."/>
            <person name="Birren B.W."/>
            <person name="Kellis M."/>
            <person name="Cuomo C.A."/>
        </authorList>
    </citation>
    <scope>NUCLEOTIDE SEQUENCE [LARGE SCALE GENOMIC DNA]</scope>
    <source>
        <strain evidence="9">ATCC 11503 / BCRC 21390 / CBS 2605 / JCM 1781 / NBRC 1676 / NRRL YB-4239</strain>
    </source>
</reference>
<dbReference type="InterPro" id="IPR038324">
    <property type="entry name" value="Rpb4/RPC9_sf"/>
</dbReference>
<feature type="compositionally biased region" description="Acidic residues" evidence="7">
    <location>
        <begin position="171"/>
        <end position="195"/>
    </location>
</feature>
<evidence type="ECO:0000313" key="9">
    <source>
        <dbReference type="Proteomes" id="UP000001996"/>
    </source>
</evidence>
<dbReference type="SUPFAM" id="SSF47819">
    <property type="entry name" value="HRDC-like"/>
    <property type="match status" value="1"/>
</dbReference>
<dbReference type="FunCoup" id="A5E328">
    <property type="interactions" value="185"/>
</dbReference>
<comment type="similarity">
    <text evidence="2">Belongs to the eukaryotic RPC9 RNA polymerase subunit family.</text>
</comment>
<keyword evidence="4" id="KW-0240">DNA-directed RNA polymerase</keyword>
<evidence type="ECO:0000256" key="2">
    <source>
        <dbReference type="ARBA" id="ARBA00006898"/>
    </source>
</evidence>
<evidence type="ECO:0000256" key="6">
    <source>
        <dbReference type="ARBA" id="ARBA00023242"/>
    </source>
</evidence>
<dbReference type="KEGG" id="lel:PVL30_004837"/>
<dbReference type="EMBL" id="CH981528">
    <property type="protein sequence ID" value="EDK45837.1"/>
    <property type="molecule type" value="Genomic_DNA"/>
</dbReference>
<sequence>MQILQERDSFLSNFEVEQHLKNIKRKYNWSFPGDETEQDTELQAQQNHQTDAASRNGTNNKRNVKQKPRFTECGIDLEIITRDVLLMMKNNSSNINNASATPDNAMTNTKFKELMQFLNKYELMKVEKLQIMNSLPRELVILTTLVEECEERFGEEGCEEIIAKIRQLFPVEEEEEEEEEEQQEEGVQEDAEMEE</sequence>
<dbReference type="HOGENOM" id="CLU_092529_3_0_1"/>
<protein>
    <recommendedName>
        <fullName evidence="3">DNA-directed RNA polymerase III subunit RPC9</fullName>
    </recommendedName>
</protein>
<dbReference type="PANTHER" id="PTHR15561">
    <property type="entry name" value="CALCITONIN GENE-RELATED PEPTIDE-RECEPTOR COMPONENT PROTEIN"/>
    <property type="match status" value="1"/>
</dbReference>
<keyword evidence="9" id="KW-1185">Reference proteome</keyword>
<dbReference type="PANTHER" id="PTHR15561:SF0">
    <property type="entry name" value="DNA-DIRECTED RNA POLYMERASE III SUBUNIT RPC9"/>
    <property type="match status" value="1"/>
</dbReference>
<evidence type="ECO:0000256" key="3">
    <source>
        <dbReference type="ARBA" id="ARBA00016672"/>
    </source>
</evidence>
<dbReference type="Pfam" id="PF03874">
    <property type="entry name" value="RNA_pol_Rpb4"/>
    <property type="match status" value="1"/>
</dbReference>
<organism evidence="8 9">
    <name type="scientific">Lodderomyces elongisporus (strain ATCC 11503 / CBS 2605 / JCM 1781 / NBRC 1676 / NRRL YB-4239)</name>
    <name type="common">Yeast</name>
    <name type="synonym">Saccharomyces elongisporus</name>
    <dbReference type="NCBI Taxonomy" id="379508"/>
    <lineage>
        <taxon>Eukaryota</taxon>
        <taxon>Fungi</taxon>
        <taxon>Dikarya</taxon>
        <taxon>Ascomycota</taxon>
        <taxon>Saccharomycotina</taxon>
        <taxon>Pichiomycetes</taxon>
        <taxon>Debaryomycetaceae</taxon>
        <taxon>Candida/Lodderomyces clade</taxon>
        <taxon>Lodderomyces</taxon>
    </lineage>
</organism>
<dbReference type="AlphaFoldDB" id="A5E328"/>
<dbReference type="InParanoid" id="A5E328"/>
<dbReference type="GO" id="GO:0000166">
    <property type="term" value="F:nucleotide binding"/>
    <property type="evidence" value="ECO:0007669"/>
    <property type="project" value="InterPro"/>
</dbReference>
<dbReference type="Proteomes" id="UP000001996">
    <property type="component" value="Unassembled WGS sequence"/>
</dbReference>
<dbReference type="OMA" id="PTNMVHL"/>
<feature type="region of interest" description="Disordered" evidence="7">
    <location>
        <begin position="32"/>
        <end position="67"/>
    </location>
</feature>
<dbReference type="InterPro" id="IPR038846">
    <property type="entry name" value="RPC9"/>
</dbReference>
<evidence type="ECO:0000313" key="8">
    <source>
        <dbReference type="EMBL" id="EDK45837.1"/>
    </source>
</evidence>
<keyword evidence="5" id="KW-0804">Transcription</keyword>
<dbReference type="GO" id="GO:0005666">
    <property type="term" value="C:RNA polymerase III complex"/>
    <property type="evidence" value="ECO:0007669"/>
    <property type="project" value="InterPro"/>
</dbReference>
<dbReference type="InterPro" id="IPR005574">
    <property type="entry name" value="Rpb4/RPC9"/>
</dbReference>
<evidence type="ECO:0000256" key="5">
    <source>
        <dbReference type="ARBA" id="ARBA00023163"/>
    </source>
</evidence>
<dbReference type="Gene3D" id="1.20.1250.40">
    <property type="match status" value="1"/>
</dbReference>
<dbReference type="STRING" id="379508.A5E328"/>
<dbReference type="VEuPathDB" id="FungiDB:LELG_04015"/>
<gene>
    <name evidence="8" type="ORF">LELG_04015</name>
</gene>